<keyword evidence="8 12" id="KW-0175">Coiled coil</keyword>
<dbReference type="InParanoid" id="A0A0H2RV59"/>
<dbReference type="Proteomes" id="UP000053477">
    <property type="component" value="Unassembled WGS sequence"/>
</dbReference>
<keyword evidence="11" id="KW-0137">Centromere</keyword>
<dbReference type="EMBL" id="KQ085925">
    <property type="protein sequence ID" value="KLO15739.1"/>
    <property type="molecule type" value="Genomic_DNA"/>
</dbReference>
<accession>A0A0H2RV59</accession>
<keyword evidence="4" id="KW-0158">Chromosome</keyword>
<keyword evidence="5" id="KW-0132">Cell division</keyword>
<keyword evidence="6" id="KW-0498">Mitosis</keyword>
<dbReference type="OrthoDB" id="8194677at2759"/>
<evidence type="ECO:0000313" key="16">
    <source>
        <dbReference type="Proteomes" id="UP000053477"/>
    </source>
</evidence>
<keyword evidence="16" id="KW-1185">Reference proteome</keyword>
<dbReference type="Gene3D" id="1.10.418.60">
    <property type="entry name" value="Ncd80 complex, Nuf2 subunit"/>
    <property type="match status" value="1"/>
</dbReference>
<dbReference type="InterPro" id="IPR005549">
    <property type="entry name" value="Kinetochore_Nuf2_N"/>
</dbReference>
<dbReference type="GO" id="GO:0051315">
    <property type="term" value="P:attachment of mitotic spindle microtubules to kinetochore"/>
    <property type="evidence" value="ECO:0007669"/>
    <property type="project" value="TreeGrafter"/>
</dbReference>
<gene>
    <name evidence="15" type="ORF">SCHPADRAFT_849077</name>
</gene>
<dbReference type="Pfam" id="PF03800">
    <property type="entry name" value="Nuf2"/>
    <property type="match status" value="1"/>
</dbReference>
<evidence type="ECO:0000256" key="12">
    <source>
        <dbReference type="SAM" id="Coils"/>
    </source>
</evidence>
<evidence type="ECO:0000256" key="7">
    <source>
        <dbReference type="ARBA" id="ARBA00022838"/>
    </source>
</evidence>
<dbReference type="GO" id="GO:0007052">
    <property type="term" value="P:mitotic spindle organization"/>
    <property type="evidence" value="ECO:0007669"/>
    <property type="project" value="TreeGrafter"/>
</dbReference>
<dbReference type="GO" id="GO:0051383">
    <property type="term" value="P:kinetochore organization"/>
    <property type="evidence" value="ECO:0007669"/>
    <property type="project" value="TreeGrafter"/>
</dbReference>
<dbReference type="FunCoup" id="A0A0H2RV59">
    <property type="interactions" value="74"/>
</dbReference>
<dbReference type="STRING" id="27342.A0A0H2RV59"/>
<proteinExistence type="inferred from homology"/>
<evidence type="ECO:0000256" key="9">
    <source>
        <dbReference type="ARBA" id="ARBA00023242"/>
    </source>
</evidence>
<dbReference type="GO" id="GO:0044877">
    <property type="term" value="F:protein-containing complex binding"/>
    <property type="evidence" value="ECO:0007669"/>
    <property type="project" value="TreeGrafter"/>
</dbReference>
<evidence type="ECO:0000256" key="2">
    <source>
        <dbReference type="ARBA" id="ARBA00004629"/>
    </source>
</evidence>
<dbReference type="GO" id="GO:0051301">
    <property type="term" value="P:cell division"/>
    <property type="evidence" value="ECO:0007669"/>
    <property type="project" value="UniProtKB-KW"/>
</dbReference>
<evidence type="ECO:0000256" key="8">
    <source>
        <dbReference type="ARBA" id="ARBA00023054"/>
    </source>
</evidence>
<reference evidence="15 16" key="1">
    <citation type="submission" date="2015-04" db="EMBL/GenBank/DDBJ databases">
        <title>Complete genome sequence of Schizopora paradoxa KUC8140, a cosmopolitan wood degrader in East Asia.</title>
        <authorList>
            <consortium name="DOE Joint Genome Institute"/>
            <person name="Min B."/>
            <person name="Park H."/>
            <person name="Jang Y."/>
            <person name="Kim J.-J."/>
            <person name="Kim K.H."/>
            <person name="Pangilinan J."/>
            <person name="Lipzen A."/>
            <person name="Riley R."/>
            <person name="Grigoriev I.V."/>
            <person name="Spatafora J.W."/>
            <person name="Choi I.-G."/>
        </authorList>
    </citation>
    <scope>NUCLEOTIDE SEQUENCE [LARGE SCALE GENOMIC DNA]</scope>
    <source>
        <strain evidence="15 16">KUC8140</strain>
    </source>
</reference>
<evidence type="ECO:0000256" key="3">
    <source>
        <dbReference type="ARBA" id="ARBA00005498"/>
    </source>
</evidence>
<evidence type="ECO:0000259" key="14">
    <source>
        <dbReference type="Pfam" id="PF18595"/>
    </source>
</evidence>
<dbReference type="AlphaFoldDB" id="A0A0H2RV59"/>
<dbReference type="GO" id="GO:0005634">
    <property type="term" value="C:nucleus"/>
    <property type="evidence" value="ECO:0007669"/>
    <property type="project" value="UniProtKB-SubCell"/>
</dbReference>
<dbReference type="GO" id="GO:0031262">
    <property type="term" value="C:Ndc80 complex"/>
    <property type="evidence" value="ECO:0007669"/>
    <property type="project" value="InterPro"/>
</dbReference>
<comment type="similarity">
    <text evidence="3">Belongs to the NUF2 family.</text>
</comment>
<dbReference type="Pfam" id="PF18595">
    <property type="entry name" value="Nuf2_DHR10-like"/>
    <property type="match status" value="1"/>
</dbReference>
<evidence type="ECO:0000256" key="5">
    <source>
        <dbReference type="ARBA" id="ARBA00022618"/>
    </source>
</evidence>
<evidence type="ECO:0000313" key="15">
    <source>
        <dbReference type="EMBL" id="KLO15739.1"/>
    </source>
</evidence>
<evidence type="ECO:0000256" key="4">
    <source>
        <dbReference type="ARBA" id="ARBA00022454"/>
    </source>
</evidence>
<feature type="coiled-coil region" evidence="12">
    <location>
        <begin position="308"/>
        <end position="427"/>
    </location>
</feature>
<keyword evidence="10" id="KW-0131">Cell cycle</keyword>
<feature type="domain" description="Nuf2 DHR10-like" evidence="14">
    <location>
        <begin position="261"/>
        <end position="372"/>
    </location>
</feature>
<evidence type="ECO:0000256" key="6">
    <source>
        <dbReference type="ARBA" id="ARBA00022776"/>
    </source>
</evidence>
<comment type="subcellular location">
    <subcellularLocation>
        <location evidence="2">Chromosome</location>
        <location evidence="2">Centromere</location>
        <location evidence="2">Kinetochore</location>
    </subcellularLocation>
    <subcellularLocation>
        <location evidence="1">Nucleus</location>
    </subcellularLocation>
</comment>
<evidence type="ECO:0000256" key="11">
    <source>
        <dbReference type="ARBA" id="ARBA00023328"/>
    </source>
</evidence>
<dbReference type="InterPro" id="IPR041112">
    <property type="entry name" value="Nuf2_DHR10-like"/>
</dbReference>
<evidence type="ECO:0000256" key="10">
    <source>
        <dbReference type="ARBA" id="ARBA00023306"/>
    </source>
</evidence>
<evidence type="ECO:0000256" key="1">
    <source>
        <dbReference type="ARBA" id="ARBA00004123"/>
    </source>
</evidence>
<keyword evidence="9" id="KW-0539">Nucleus</keyword>
<feature type="coiled-coil region" evidence="12">
    <location>
        <begin position="151"/>
        <end position="227"/>
    </location>
</feature>
<feature type="domain" description="Kinetochore protein Nuf2 N-terminal" evidence="13">
    <location>
        <begin position="7"/>
        <end position="140"/>
    </location>
</feature>
<protein>
    <submittedName>
        <fullName evidence="15">Uncharacterized protein</fullName>
    </submittedName>
</protein>
<organism evidence="15 16">
    <name type="scientific">Schizopora paradoxa</name>
    <dbReference type="NCBI Taxonomy" id="27342"/>
    <lineage>
        <taxon>Eukaryota</taxon>
        <taxon>Fungi</taxon>
        <taxon>Dikarya</taxon>
        <taxon>Basidiomycota</taxon>
        <taxon>Agaricomycotina</taxon>
        <taxon>Agaricomycetes</taxon>
        <taxon>Hymenochaetales</taxon>
        <taxon>Schizoporaceae</taxon>
        <taxon>Schizopora</taxon>
    </lineage>
</organism>
<sequence>MNGQKSFWFPSMNIPDITQALDDWGLRVSEDQIKKPTGEVVQSIYMVVLQQLTGISRDVLQEPVNRALGAVDDFPELYQNSLNLNLLLTHVTRLAAAARVADFSIKDLVFPEQDRTRSILSAIINFIKFCEEREEFLSKLRVQSTAALEERERVGTQVVDLQRKIAEIKQQRLRDEPRCQQLRDENAKLTKGLIEAKNAQAALLNEFNTLKKNKSALNTQKENLIKEVELITNSITSIRSRIVQSPDRIKKHISEMGLVAQDERSAVNTIEAKTRELKTKLDALGVFEQDVKMLNDILQSVYSEHTQMEELYQRLQAFKAELDSKRILKDQLVARDDRAKRQMNNAKEKLERTQENILEKRAKSENKIKELKKQYEIMSEERRENDKVVEETKQEADELERKMLEHLRKNENELNALLAEYWNLRHQTDVYMETLANKLGIEVSS</sequence>
<dbReference type="InterPro" id="IPR038275">
    <property type="entry name" value="Nuf2_N_sf"/>
</dbReference>
<keyword evidence="7" id="KW-0995">Kinetochore</keyword>
<evidence type="ECO:0000259" key="13">
    <source>
        <dbReference type="Pfam" id="PF03800"/>
    </source>
</evidence>
<name>A0A0H2RV59_9AGAM</name>
<dbReference type="GO" id="GO:0045132">
    <property type="term" value="P:meiotic chromosome segregation"/>
    <property type="evidence" value="ECO:0007669"/>
    <property type="project" value="TreeGrafter"/>
</dbReference>
<dbReference type="PANTHER" id="PTHR21650:SF2">
    <property type="entry name" value="KINETOCHORE PROTEIN NUF2"/>
    <property type="match status" value="1"/>
</dbReference>
<dbReference type="PANTHER" id="PTHR21650">
    <property type="entry name" value="MEMBRALIN/KINETOCHORE PROTEIN NUF2"/>
    <property type="match status" value="1"/>
</dbReference>